<dbReference type="GO" id="GO:0016042">
    <property type="term" value="P:lipid catabolic process"/>
    <property type="evidence" value="ECO:0007669"/>
    <property type="project" value="UniProtKB-KW"/>
</dbReference>
<evidence type="ECO:0000256" key="3">
    <source>
        <dbReference type="ARBA" id="ARBA00022801"/>
    </source>
</evidence>
<dbReference type="OrthoDB" id="9974421at2759"/>
<dbReference type="STRING" id="105785.A0A2J7QG53"/>
<dbReference type="InterPro" id="IPR025483">
    <property type="entry name" value="Lipase_euk"/>
</dbReference>
<name>A0A2J7QG53_9NEOP</name>
<feature type="active site" description="Charge relay system" evidence="7">
    <location>
        <position position="284"/>
    </location>
</feature>
<reference evidence="9 10" key="1">
    <citation type="submission" date="2017-12" db="EMBL/GenBank/DDBJ databases">
        <title>Hemimetabolous genomes reveal molecular basis of termite eusociality.</title>
        <authorList>
            <person name="Harrison M.C."/>
            <person name="Jongepier E."/>
            <person name="Robertson H.M."/>
            <person name="Arning N."/>
            <person name="Bitard-Feildel T."/>
            <person name="Chao H."/>
            <person name="Childers C.P."/>
            <person name="Dinh H."/>
            <person name="Doddapaneni H."/>
            <person name="Dugan S."/>
            <person name="Gowin J."/>
            <person name="Greiner C."/>
            <person name="Han Y."/>
            <person name="Hu H."/>
            <person name="Hughes D.S.T."/>
            <person name="Huylmans A.-K."/>
            <person name="Kemena C."/>
            <person name="Kremer L.P.M."/>
            <person name="Lee S.L."/>
            <person name="Lopez-Ezquerra A."/>
            <person name="Mallet L."/>
            <person name="Monroy-Kuhn J.M."/>
            <person name="Moser A."/>
            <person name="Murali S.C."/>
            <person name="Muzny D.M."/>
            <person name="Otani S."/>
            <person name="Piulachs M.-D."/>
            <person name="Poelchau M."/>
            <person name="Qu J."/>
            <person name="Schaub F."/>
            <person name="Wada-Katsumata A."/>
            <person name="Worley K.C."/>
            <person name="Xie Q."/>
            <person name="Ylla G."/>
            <person name="Poulsen M."/>
            <person name="Gibbs R.A."/>
            <person name="Schal C."/>
            <person name="Richards S."/>
            <person name="Belles X."/>
            <person name="Korb J."/>
            <person name="Bornberg-Bauer E."/>
        </authorList>
    </citation>
    <scope>NUCLEOTIDE SEQUENCE [LARGE SCALE GENOMIC DNA]</scope>
    <source>
        <tissue evidence="9">Whole body</tissue>
    </source>
</reference>
<dbReference type="Pfam" id="PF00561">
    <property type="entry name" value="Abhydrolase_1"/>
    <property type="match status" value="1"/>
</dbReference>
<organism evidence="9 10">
    <name type="scientific">Cryptotermes secundus</name>
    <dbReference type="NCBI Taxonomy" id="105785"/>
    <lineage>
        <taxon>Eukaryota</taxon>
        <taxon>Metazoa</taxon>
        <taxon>Ecdysozoa</taxon>
        <taxon>Arthropoda</taxon>
        <taxon>Hexapoda</taxon>
        <taxon>Insecta</taxon>
        <taxon>Pterygota</taxon>
        <taxon>Neoptera</taxon>
        <taxon>Polyneoptera</taxon>
        <taxon>Dictyoptera</taxon>
        <taxon>Blattodea</taxon>
        <taxon>Blattoidea</taxon>
        <taxon>Termitoidae</taxon>
        <taxon>Kalotermitidae</taxon>
        <taxon>Cryptotermitinae</taxon>
        <taxon>Cryptotermes</taxon>
    </lineage>
</organism>
<proteinExistence type="inferred from homology"/>
<feature type="active site" description="Charge relay system" evidence="7">
    <location>
        <position position="315"/>
    </location>
</feature>
<evidence type="ECO:0000256" key="4">
    <source>
        <dbReference type="ARBA" id="ARBA00022963"/>
    </source>
</evidence>
<evidence type="ECO:0000313" key="9">
    <source>
        <dbReference type="EMBL" id="PNF27551.1"/>
    </source>
</evidence>
<evidence type="ECO:0000256" key="1">
    <source>
        <dbReference type="ARBA" id="ARBA00010701"/>
    </source>
</evidence>
<comment type="caution">
    <text evidence="9">The sequence shown here is derived from an EMBL/GenBank/DDBJ whole genome shotgun (WGS) entry which is preliminary data.</text>
</comment>
<dbReference type="FunFam" id="3.40.50.1820:FF:000057">
    <property type="entry name" value="Lipase"/>
    <property type="match status" value="1"/>
</dbReference>
<dbReference type="InterPro" id="IPR029058">
    <property type="entry name" value="AB_hydrolase_fold"/>
</dbReference>
<evidence type="ECO:0000313" key="10">
    <source>
        <dbReference type="Proteomes" id="UP000235965"/>
    </source>
</evidence>
<feature type="active site" description="Nucleophile" evidence="7">
    <location>
        <position position="112"/>
    </location>
</feature>
<evidence type="ECO:0000256" key="2">
    <source>
        <dbReference type="ARBA" id="ARBA00022729"/>
    </source>
</evidence>
<dbReference type="Gene3D" id="3.40.50.1820">
    <property type="entry name" value="alpha/beta hydrolase"/>
    <property type="match status" value="1"/>
</dbReference>
<evidence type="ECO:0000256" key="5">
    <source>
        <dbReference type="ARBA" id="ARBA00023098"/>
    </source>
</evidence>
<dbReference type="InterPro" id="IPR000073">
    <property type="entry name" value="AB_hydrolase_1"/>
</dbReference>
<gene>
    <name evidence="9" type="ORF">B7P43_G02876</name>
</gene>
<dbReference type="Proteomes" id="UP000235965">
    <property type="component" value="Unassembled WGS sequence"/>
</dbReference>
<evidence type="ECO:0000256" key="7">
    <source>
        <dbReference type="PIRSR" id="PIRSR000862-1"/>
    </source>
</evidence>
<dbReference type="PANTHER" id="PTHR11005">
    <property type="entry name" value="LYSOSOMAL ACID LIPASE-RELATED"/>
    <property type="match status" value="1"/>
</dbReference>
<evidence type="ECO:0000259" key="8">
    <source>
        <dbReference type="Pfam" id="PF00561"/>
    </source>
</evidence>
<keyword evidence="4" id="KW-0442">Lipid degradation</keyword>
<keyword evidence="5" id="KW-0443">Lipid metabolism</keyword>
<evidence type="ECO:0000256" key="6">
    <source>
        <dbReference type="ARBA" id="ARBA00023180"/>
    </source>
</evidence>
<accession>A0A2J7QG53</accession>
<sequence length="346" mass="38887">MHRIPYSPLSNSTETARPVVFLQHGLLCSSVDWVIMGPGKSLAYLLSDAGYDVWLGNSRGNVYSSKHQSLSPSSSKFWAFSWHEMGVYDLPAAIDYILHYTDQTDMYYVGHSMGTTMFYVLMSLKPEYNAKIRHMVALAPVAFLRNTKSLFAVATKYAPKGLLTELVYNRPFFSNTKYVNGPLRTLCKTGAITQGLCTNIIFQIGGFSSNQINQTMLPIIFTYFPAGSSLKAWAHYGQLMRSGFFRQYDYGFLRNLLKYGNTKPPDYNFAVITSPVSLIVGQNDWLATPEDAGLLRQSLPGPVTYSTVKHSDFNHFDFLWAIDVKTLVNENVVDILKVGLGKEMSY</sequence>
<dbReference type="PIRSF" id="PIRSF000862">
    <property type="entry name" value="Steryl_ester_lip"/>
    <property type="match status" value="1"/>
</dbReference>
<feature type="domain" description="AB hydrolase-1" evidence="8">
    <location>
        <begin position="18"/>
        <end position="320"/>
    </location>
</feature>
<keyword evidence="6" id="KW-0325">Glycoprotein</keyword>
<dbReference type="InParanoid" id="A0A2J7QG53"/>
<keyword evidence="2" id="KW-0732">Signal</keyword>
<dbReference type="GO" id="GO:0016788">
    <property type="term" value="F:hydrolase activity, acting on ester bonds"/>
    <property type="evidence" value="ECO:0007669"/>
    <property type="project" value="InterPro"/>
</dbReference>
<comment type="similarity">
    <text evidence="1">Belongs to the AB hydrolase superfamily. Lipase family.</text>
</comment>
<keyword evidence="10" id="KW-1185">Reference proteome</keyword>
<keyword evidence="3" id="KW-0378">Hydrolase</keyword>
<dbReference type="EMBL" id="NEVH01014836">
    <property type="protein sequence ID" value="PNF27551.1"/>
    <property type="molecule type" value="Genomic_DNA"/>
</dbReference>
<dbReference type="SUPFAM" id="SSF53474">
    <property type="entry name" value="alpha/beta-Hydrolases"/>
    <property type="match status" value="1"/>
</dbReference>
<protein>
    <recommendedName>
        <fullName evidence="8">AB hydrolase-1 domain-containing protein</fullName>
    </recommendedName>
</protein>
<dbReference type="AlphaFoldDB" id="A0A2J7QG53"/>